<feature type="chain" id="PRO_5045091633" evidence="1">
    <location>
        <begin position="27"/>
        <end position="290"/>
    </location>
</feature>
<dbReference type="EMBL" id="JAMTCG010000005">
    <property type="protein sequence ID" value="MCP2161711.1"/>
    <property type="molecule type" value="Genomic_DNA"/>
</dbReference>
<comment type="caution">
    <text evidence="3">The sequence shown here is derived from an EMBL/GenBank/DDBJ whole genome shotgun (WGS) entry which is preliminary data.</text>
</comment>
<dbReference type="Proteomes" id="UP001205740">
    <property type="component" value="Unassembled WGS sequence"/>
</dbReference>
<dbReference type="InterPro" id="IPR000871">
    <property type="entry name" value="Beta-lactam_class-A"/>
</dbReference>
<organism evidence="3 4">
    <name type="scientific">Williamsia serinedens</name>
    <dbReference type="NCBI Taxonomy" id="391736"/>
    <lineage>
        <taxon>Bacteria</taxon>
        <taxon>Bacillati</taxon>
        <taxon>Actinomycetota</taxon>
        <taxon>Actinomycetes</taxon>
        <taxon>Mycobacteriales</taxon>
        <taxon>Nocardiaceae</taxon>
        <taxon>Williamsia</taxon>
    </lineage>
</organism>
<evidence type="ECO:0000259" key="2">
    <source>
        <dbReference type="Pfam" id="PF13354"/>
    </source>
</evidence>
<protein>
    <submittedName>
        <fullName evidence="3">Beta-lactamase class A</fullName>
    </submittedName>
</protein>
<evidence type="ECO:0000256" key="1">
    <source>
        <dbReference type="SAM" id="SignalP"/>
    </source>
</evidence>
<dbReference type="Pfam" id="PF13354">
    <property type="entry name" value="Beta-lactamase2"/>
    <property type="match status" value="1"/>
</dbReference>
<evidence type="ECO:0000313" key="4">
    <source>
        <dbReference type="Proteomes" id="UP001205740"/>
    </source>
</evidence>
<dbReference type="PANTHER" id="PTHR35333">
    <property type="entry name" value="BETA-LACTAMASE"/>
    <property type="match status" value="1"/>
</dbReference>
<dbReference type="Gene3D" id="3.40.710.10">
    <property type="entry name" value="DD-peptidase/beta-lactamase superfamily"/>
    <property type="match status" value="1"/>
</dbReference>
<sequence length="290" mass="30042">MRTVSPLAVLVPVLVALGVVAAPAQAAPSVDDQVQAIATSSGVEAGVYAQDLVTGRVIASVGADQRFPVLSMSKVYLAAAVLDSARRGLLRLDTPVPVRRQDIVANSPVTQTRVGKTMTYPEIATAALQQSDNTAANLMFAAIGGPTAVTAFALTAGDTATVMVRTETALNSAFPGDIRDTTVPQGWAAGLRSLLTGTRLDPRDRATLVGWMQGTQTSDKRFRADLPSGWTSADKTGTGDYGTANDGGLLLGPTGQRILLVVQTRASRFDADATPADAVIARIAALVARS</sequence>
<feature type="domain" description="Beta-lactamase class A catalytic" evidence="2">
    <location>
        <begin position="46"/>
        <end position="263"/>
    </location>
</feature>
<dbReference type="InterPro" id="IPR045155">
    <property type="entry name" value="Beta-lactam_cat"/>
</dbReference>
<reference evidence="3 4" key="1">
    <citation type="submission" date="2022-06" db="EMBL/GenBank/DDBJ databases">
        <title>Genomic Encyclopedia of Archaeal and Bacterial Type Strains, Phase II (KMG-II): from individual species to whole genera.</title>
        <authorList>
            <person name="Goeker M."/>
        </authorList>
    </citation>
    <scope>NUCLEOTIDE SEQUENCE [LARGE SCALE GENOMIC DNA]</scope>
    <source>
        <strain evidence="3 4">DSM 45037</strain>
    </source>
</reference>
<keyword evidence="4" id="KW-1185">Reference proteome</keyword>
<dbReference type="InterPro" id="IPR012338">
    <property type="entry name" value="Beta-lactam/transpept-like"/>
</dbReference>
<dbReference type="NCBIfam" id="NF033103">
    <property type="entry name" value="bla_class_A"/>
    <property type="match status" value="1"/>
</dbReference>
<name>A0ABT1H3E3_9NOCA</name>
<gene>
    <name evidence="3" type="ORF">LX12_002910</name>
</gene>
<feature type="signal peptide" evidence="1">
    <location>
        <begin position="1"/>
        <end position="26"/>
    </location>
</feature>
<keyword evidence="1" id="KW-0732">Signal</keyword>
<proteinExistence type="predicted"/>
<dbReference type="PRINTS" id="PR00118">
    <property type="entry name" value="BLACTAMASEA"/>
</dbReference>
<dbReference type="SUPFAM" id="SSF56601">
    <property type="entry name" value="beta-lactamase/transpeptidase-like"/>
    <property type="match status" value="1"/>
</dbReference>
<dbReference type="RefSeq" id="WP_253655291.1">
    <property type="nucleotide sequence ID" value="NZ_BAAAOE010000001.1"/>
</dbReference>
<dbReference type="PANTHER" id="PTHR35333:SF3">
    <property type="entry name" value="BETA-LACTAMASE-TYPE TRANSPEPTIDASE FOLD CONTAINING PROTEIN"/>
    <property type="match status" value="1"/>
</dbReference>
<evidence type="ECO:0000313" key="3">
    <source>
        <dbReference type="EMBL" id="MCP2161711.1"/>
    </source>
</evidence>
<accession>A0ABT1H3E3</accession>